<comment type="subcellular location">
    <subcellularLocation>
        <location evidence="1">Membrane</location>
        <topology evidence="1">Multi-pass membrane protein</topology>
    </subcellularLocation>
</comment>
<name>A0A316U9D5_9BASI</name>
<evidence type="ECO:0000256" key="4">
    <source>
        <dbReference type="ARBA" id="ARBA00022692"/>
    </source>
</evidence>
<evidence type="ECO:0000256" key="7">
    <source>
        <dbReference type="SAM" id="MobiDB-lite"/>
    </source>
</evidence>
<keyword evidence="3" id="KW-0813">Transport</keyword>
<keyword evidence="4 8" id="KW-0812">Transmembrane</keyword>
<feature type="transmembrane region" description="Helical" evidence="8">
    <location>
        <begin position="133"/>
        <end position="157"/>
    </location>
</feature>
<dbReference type="RefSeq" id="XP_025348153.1">
    <property type="nucleotide sequence ID" value="XM_025490299.1"/>
</dbReference>
<dbReference type="PIRSF" id="PIRSF016379">
    <property type="entry name" value="ENT"/>
    <property type="match status" value="1"/>
</dbReference>
<feature type="region of interest" description="Disordered" evidence="7">
    <location>
        <begin position="199"/>
        <end position="221"/>
    </location>
</feature>
<feature type="transmembrane region" description="Helical" evidence="8">
    <location>
        <begin position="347"/>
        <end position="364"/>
    </location>
</feature>
<keyword evidence="6 8" id="KW-0472">Membrane</keyword>
<dbReference type="OrthoDB" id="10261753at2759"/>
<dbReference type="AlphaFoldDB" id="A0A316U9D5"/>
<keyword evidence="10" id="KW-1185">Reference proteome</keyword>
<feature type="transmembrane region" description="Helical" evidence="8">
    <location>
        <begin position="101"/>
        <end position="118"/>
    </location>
</feature>
<dbReference type="PANTHER" id="PTHR10332:SF88">
    <property type="entry name" value="EQUILIBRATIVE NUCLEOSIDE TRANSPORTER 1, ISOFORM A"/>
    <property type="match status" value="1"/>
</dbReference>
<evidence type="ECO:0000256" key="8">
    <source>
        <dbReference type="SAM" id="Phobius"/>
    </source>
</evidence>
<evidence type="ECO:0000313" key="10">
    <source>
        <dbReference type="Proteomes" id="UP000245942"/>
    </source>
</evidence>
<evidence type="ECO:0008006" key="11">
    <source>
        <dbReference type="Google" id="ProtNLM"/>
    </source>
</evidence>
<comment type="similarity">
    <text evidence="2">Belongs to the SLC29A/ENT transporter (TC 2.A.57) family.</text>
</comment>
<feature type="transmembrane region" description="Helical" evidence="8">
    <location>
        <begin position="312"/>
        <end position="335"/>
    </location>
</feature>
<feature type="transmembrane region" description="Helical" evidence="8">
    <location>
        <begin position="169"/>
        <end position="191"/>
    </location>
</feature>
<dbReference type="GeneID" id="37012033"/>
<evidence type="ECO:0000256" key="5">
    <source>
        <dbReference type="ARBA" id="ARBA00022989"/>
    </source>
</evidence>
<evidence type="ECO:0000256" key="6">
    <source>
        <dbReference type="ARBA" id="ARBA00023136"/>
    </source>
</evidence>
<dbReference type="EMBL" id="KZ819326">
    <property type="protein sequence ID" value="PWN20993.1"/>
    <property type="molecule type" value="Genomic_DNA"/>
</dbReference>
<feature type="transmembrane region" description="Helical" evidence="8">
    <location>
        <begin position="384"/>
        <end position="406"/>
    </location>
</feature>
<feature type="transmembrane region" description="Helical" evidence="8">
    <location>
        <begin position="69"/>
        <end position="89"/>
    </location>
</feature>
<dbReference type="InterPro" id="IPR002259">
    <property type="entry name" value="Eqnu_transpt"/>
</dbReference>
<dbReference type="GO" id="GO:0015205">
    <property type="term" value="F:nucleobase transmembrane transporter activity"/>
    <property type="evidence" value="ECO:0007669"/>
    <property type="project" value="TreeGrafter"/>
</dbReference>
<evidence type="ECO:0000256" key="3">
    <source>
        <dbReference type="ARBA" id="ARBA00022448"/>
    </source>
</evidence>
<dbReference type="GO" id="GO:0005886">
    <property type="term" value="C:plasma membrane"/>
    <property type="evidence" value="ECO:0007669"/>
    <property type="project" value="TreeGrafter"/>
</dbReference>
<feature type="transmembrane region" description="Helical" evidence="8">
    <location>
        <begin position="455"/>
        <end position="479"/>
    </location>
</feature>
<feature type="transmembrane region" description="Helical" evidence="8">
    <location>
        <begin position="29"/>
        <end position="49"/>
    </location>
</feature>
<dbReference type="GO" id="GO:0000329">
    <property type="term" value="C:fungal-type vacuole membrane"/>
    <property type="evidence" value="ECO:0007669"/>
    <property type="project" value="TreeGrafter"/>
</dbReference>
<proteinExistence type="inferred from homology"/>
<evidence type="ECO:0000256" key="1">
    <source>
        <dbReference type="ARBA" id="ARBA00004141"/>
    </source>
</evidence>
<dbReference type="Pfam" id="PF01733">
    <property type="entry name" value="Nucleoside_tran"/>
    <property type="match status" value="1"/>
</dbReference>
<dbReference type="PRINTS" id="PR01130">
    <property type="entry name" value="DERENTRNSPRT"/>
</dbReference>
<evidence type="ECO:0000313" key="9">
    <source>
        <dbReference type="EMBL" id="PWN20993.1"/>
    </source>
</evidence>
<dbReference type="PANTHER" id="PTHR10332">
    <property type="entry name" value="EQUILIBRATIVE NUCLEOSIDE TRANSPORTER"/>
    <property type="match status" value="1"/>
</dbReference>
<feature type="transmembrane region" description="Helical" evidence="8">
    <location>
        <begin position="418"/>
        <end position="443"/>
    </location>
</feature>
<reference evidence="9 10" key="1">
    <citation type="journal article" date="2018" name="Mol. Biol. Evol.">
        <title>Broad Genomic Sampling Reveals a Smut Pathogenic Ancestry of the Fungal Clade Ustilaginomycotina.</title>
        <authorList>
            <person name="Kijpornyongpan T."/>
            <person name="Mondo S.J."/>
            <person name="Barry K."/>
            <person name="Sandor L."/>
            <person name="Lee J."/>
            <person name="Lipzen A."/>
            <person name="Pangilinan J."/>
            <person name="LaButti K."/>
            <person name="Hainaut M."/>
            <person name="Henrissat B."/>
            <person name="Grigoriev I.V."/>
            <person name="Spatafora J.W."/>
            <person name="Aime M.C."/>
        </authorList>
    </citation>
    <scope>NUCLEOTIDE SEQUENCE [LARGE SCALE GENOMIC DNA]</scope>
    <source>
        <strain evidence="9 10">MCA 4718</strain>
    </source>
</reference>
<feature type="transmembrane region" description="Helical" evidence="8">
    <location>
        <begin position="227"/>
        <end position="250"/>
    </location>
</feature>
<accession>A0A316U9D5</accession>
<gene>
    <name evidence="9" type="ORF">BCV69DRAFT_248541</name>
</gene>
<protein>
    <recommendedName>
        <fullName evidence="11">Nucleoside transporter</fullName>
    </recommendedName>
</protein>
<dbReference type="Proteomes" id="UP000245942">
    <property type="component" value="Unassembled WGS sequence"/>
</dbReference>
<dbReference type="GO" id="GO:0034257">
    <property type="term" value="F:nicotinamide riboside transmembrane transporter activity"/>
    <property type="evidence" value="ECO:0007669"/>
    <property type="project" value="TreeGrafter"/>
</dbReference>
<organism evidence="9 10">
    <name type="scientific">Pseudomicrostroma glucosiphilum</name>
    <dbReference type="NCBI Taxonomy" id="1684307"/>
    <lineage>
        <taxon>Eukaryota</taxon>
        <taxon>Fungi</taxon>
        <taxon>Dikarya</taxon>
        <taxon>Basidiomycota</taxon>
        <taxon>Ustilaginomycotina</taxon>
        <taxon>Exobasidiomycetes</taxon>
        <taxon>Microstromatales</taxon>
        <taxon>Microstromatales incertae sedis</taxon>
        <taxon>Pseudomicrostroma</taxon>
    </lineage>
</organism>
<sequence length="483" mass="51469">MLDYGERGGDADHHVEWNQHSSLGAGGRIAVLITFLVLGAAVLLPFNTLITPTEYYRSILSSSHAATNFMSWVLLVFNAGTIIFGAHAVVSLHKTTPAQRIYFASTSIFLGLLLYTFFTTRSSAEADGKIQDLYFALLILVTFSVAASTAYLQNAVVSLCSIFGGRAMGVMLTGQGVIGVAISFVQLVAAYGNSRLPPKGTHGGVPPATPPPPGSMQPGGEEAASRAATIFFASSTFFVALSIAAFIWLARSKVYRDTCRGYEVATQSSGVREASLEPMTQVKPAFLSSFVEKLPPAARANAHQILDVQSKVLVRATCILVNFAITLSVFPALTARVRSTAPRDQQWATPLVFIALHFLILNSADLLGRMAPMVRGCLIRSEKLTVLGTALRIVFIPLFFACNIHLDGPGPKGALPDWAFFTILFFFGLSNGLVATSIFIVGPASSKLTSDSERAMAGAVLSFWLTLGLAVGSIGSFAITAMI</sequence>
<evidence type="ECO:0000256" key="2">
    <source>
        <dbReference type="ARBA" id="ARBA00007965"/>
    </source>
</evidence>
<keyword evidence="5 8" id="KW-1133">Transmembrane helix</keyword>